<comment type="caution">
    <text evidence="2">The sequence shown here is derived from an EMBL/GenBank/DDBJ whole genome shotgun (WGS) entry which is preliminary data.</text>
</comment>
<dbReference type="EMBL" id="QOCI01000013">
    <property type="protein sequence ID" value="RRR17542.1"/>
    <property type="molecule type" value="Genomic_DNA"/>
</dbReference>
<evidence type="ECO:0000313" key="3">
    <source>
        <dbReference type="Proteomes" id="UP000274327"/>
    </source>
</evidence>
<dbReference type="RefSeq" id="WP_126988531.1">
    <property type="nucleotide sequence ID" value="NZ_ML133860.1"/>
</dbReference>
<feature type="region of interest" description="Disordered" evidence="1">
    <location>
        <begin position="99"/>
        <end position="125"/>
    </location>
</feature>
<proteinExistence type="predicted"/>
<dbReference type="AlphaFoldDB" id="A0A426SHD6"/>
<evidence type="ECO:0000256" key="1">
    <source>
        <dbReference type="SAM" id="MobiDB-lite"/>
    </source>
</evidence>
<evidence type="ECO:0000313" key="2">
    <source>
        <dbReference type="EMBL" id="RRR17542.1"/>
    </source>
</evidence>
<dbReference type="GeneID" id="78122214"/>
<keyword evidence="3" id="KW-1185">Reference proteome</keyword>
<name>A0A426SHD6_9MICO</name>
<accession>A0A426SHD6</accession>
<reference evidence="2 3" key="1">
    <citation type="submission" date="2018-07" db="EMBL/GenBank/DDBJ databases">
        <title>Brachybacteriurn paraconglorneratum KCTC 9916.</title>
        <authorList>
            <person name="Li Y."/>
        </authorList>
    </citation>
    <scope>NUCLEOTIDE SEQUENCE [LARGE SCALE GENOMIC DNA]</scope>
    <source>
        <strain evidence="2 3">KCTC 9916</strain>
    </source>
</reference>
<gene>
    <name evidence="2" type="ORF">DS079_14425</name>
</gene>
<feature type="compositionally biased region" description="Basic and acidic residues" evidence="1">
    <location>
        <begin position="99"/>
        <end position="113"/>
    </location>
</feature>
<sequence length="125" mass="13488">MASRTRRPASPALTGTALLETLLGGWRALSRLEVDGFAVLRSRGVTRRANSVVPLEPSSDPGVLDAAVTRIEGLLDAAGERPVFRLFTGEGLDHEAEIRFPERPEFRHGDEGSRVVGAQSRQAAQ</sequence>
<dbReference type="Proteomes" id="UP000274327">
    <property type="component" value="Unassembled WGS sequence"/>
</dbReference>
<organism evidence="2 3">
    <name type="scientific">Brachybacterium paraconglomeratum</name>
    <dbReference type="NCBI Taxonomy" id="173362"/>
    <lineage>
        <taxon>Bacteria</taxon>
        <taxon>Bacillati</taxon>
        <taxon>Actinomycetota</taxon>
        <taxon>Actinomycetes</taxon>
        <taxon>Micrococcales</taxon>
        <taxon>Dermabacteraceae</taxon>
        <taxon>Brachybacterium</taxon>
    </lineage>
</organism>
<protein>
    <submittedName>
        <fullName evidence="2">Uncharacterized protein</fullName>
    </submittedName>
</protein>